<dbReference type="Pfam" id="PF13242">
    <property type="entry name" value="Hydrolase_like"/>
    <property type="match status" value="1"/>
</dbReference>
<dbReference type="Pfam" id="PF13344">
    <property type="entry name" value="Hydrolase_6"/>
    <property type="match status" value="1"/>
</dbReference>
<name>A0A9P3HGB4_9FUNG</name>
<comment type="caution">
    <text evidence="1">The sequence shown here is derived from an EMBL/GenBank/DDBJ whole genome shotgun (WGS) entry which is preliminary data.</text>
</comment>
<dbReference type="PANTHER" id="PTHR14269:SF4">
    <property type="entry name" value="CAT EYE SYNDROME CRITICAL REGION PROTEIN 5"/>
    <property type="match status" value="1"/>
</dbReference>
<dbReference type="AlphaFoldDB" id="A0A9P3HGB4"/>
<dbReference type="InterPro" id="IPR036412">
    <property type="entry name" value="HAD-like_sf"/>
</dbReference>
<dbReference type="PANTHER" id="PTHR14269">
    <property type="entry name" value="CDP-DIACYLGLYCEROL--GLYCEROL-3-PHOSPHATE 3-PHOSPHATIDYLTRANSFERASE-RELATED"/>
    <property type="match status" value="1"/>
</dbReference>
<dbReference type="NCBIfam" id="TIGR01460">
    <property type="entry name" value="HAD-SF-IIA"/>
    <property type="match status" value="1"/>
</dbReference>
<dbReference type="SUPFAM" id="SSF56784">
    <property type="entry name" value="HAD-like"/>
    <property type="match status" value="1"/>
</dbReference>
<dbReference type="InterPro" id="IPR023214">
    <property type="entry name" value="HAD_sf"/>
</dbReference>
<gene>
    <name evidence="1" type="ORF">EMPS_08604</name>
</gene>
<sequence length="388" mass="43247">MFSRLRTIPYSCKPAWTFATSTPFSPAAMVATRTRRHAFHSDSTVEVIPEANYNVVFDIDGVLIKGSQVLPQTRHALGLLQSNNVPYIFLTNGGGLKEVDKAEQLSKKIGVHISPKQLILSHSPMRALASQYEDKNVLIVGGNGSDCRRVAEYYGFKNVVTPEEVHAVYPAVCPSSALEVRSVPLPEKYLQNVHRPVDAIMVFHDSVDWGRDLQVMLDALISKGGDLGTVKTETELHTTKQSVPLYFSNADMVWSNEHPNPRFAQGTFRSCLERIYKDMTGHDLEYTLYGKPMNATYQYAESVLNQLAPIHNDGLPHRRTVYAIGDNPYADIAGANAYGWKSLLVKTGVFKPQGDENHHIHPATAVVDNVEDAVRWILSKEILKQHPL</sequence>
<dbReference type="InterPro" id="IPR006357">
    <property type="entry name" value="HAD-SF_hydro_IIA"/>
</dbReference>
<evidence type="ECO:0000313" key="2">
    <source>
        <dbReference type="Proteomes" id="UP000827284"/>
    </source>
</evidence>
<dbReference type="Proteomes" id="UP000827284">
    <property type="component" value="Unassembled WGS sequence"/>
</dbReference>
<reference evidence="1" key="1">
    <citation type="submission" date="2021-11" db="EMBL/GenBank/DDBJ databases">
        <authorList>
            <person name="Herlambang A."/>
            <person name="Guo Y."/>
            <person name="Takashima Y."/>
            <person name="Nishizawa T."/>
        </authorList>
    </citation>
    <scope>NUCLEOTIDE SEQUENCE</scope>
    <source>
        <strain evidence="1">E1425</strain>
    </source>
</reference>
<dbReference type="OrthoDB" id="10251048at2759"/>
<evidence type="ECO:0008006" key="3">
    <source>
        <dbReference type="Google" id="ProtNLM"/>
    </source>
</evidence>
<dbReference type="GO" id="GO:0046474">
    <property type="term" value="P:glycerophospholipid biosynthetic process"/>
    <property type="evidence" value="ECO:0007669"/>
    <property type="project" value="TreeGrafter"/>
</dbReference>
<dbReference type="GO" id="GO:0005739">
    <property type="term" value="C:mitochondrion"/>
    <property type="evidence" value="ECO:0007669"/>
    <property type="project" value="TreeGrafter"/>
</dbReference>
<dbReference type="Gene3D" id="3.40.50.1000">
    <property type="entry name" value="HAD superfamily/HAD-like"/>
    <property type="match status" value="2"/>
</dbReference>
<protein>
    <recommendedName>
        <fullName evidence="3">HAD-superfamily hydrolase</fullName>
    </recommendedName>
</protein>
<evidence type="ECO:0000313" key="1">
    <source>
        <dbReference type="EMBL" id="GJJ76245.1"/>
    </source>
</evidence>
<dbReference type="NCBIfam" id="TIGR01456">
    <property type="entry name" value="CECR5"/>
    <property type="match status" value="1"/>
</dbReference>
<dbReference type="EMBL" id="BQFW01000012">
    <property type="protein sequence ID" value="GJJ76245.1"/>
    <property type="molecule type" value="Genomic_DNA"/>
</dbReference>
<dbReference type="InterPro" id="IPR050324">
    <property type="entry name" value="CDP-alcohol_PTase-I"/>
</dbReference>
<reference evidence="1" key="2">
    <citation type="journal article" date="2022" name="Microbiol. Resour. Announc.">
        <title>Whole-Genome Sequence of Entomortierella parvispora E1425, a Mucoromycotan Fungus Associated with Burkholderiaceae-Related Endosymbiotic Bacteria.</title>
        <authorList>
            <person name="Herlambang A."/>
            <person name="Guo Y."/>
            <person name="Takashima Y."/>
            <person name="Narisawa K."/>
            <person name="Ohta H."/>
            <person name="Nishizawa T."/>
        </authorList>
    </citation>
    <scope>NUCLEOTIDE SEQUENCE</scope>
    <source>
        <strain evidence="1">E1425</strain>
    </source>
</reference>
<dbReference type="InterPro" id="IPR006353">
    <property type="entry name" value="HAD-SF_hydro_IIA_CECR5"/>
</dbReference>
<accession>A0A9P3HGB4</accession>
<organism evidence="1 2">
    <name type="scientific">Entomortierella parvispora</name>
    <dbReference type="NCBI Taxonomy" id="205924"/>
    <lineage>
        <taxon>Eukaryota</taxon>
        <taxon>Fungi</taxon>
        <taxon>Fungi incertae sedis</taxon>
        <taxon>Mucoromycota</taxon>
        <taxon>Mortierellomycotina</taxon>
        <taxon>Mortierellomycetes</taxon>
        <taxon>Mortierellales</taxon>
        <taxon>Mortierellaceae</taxon>
        <taxon>Entomortierella</taxon>
    </lineage>
</organism>
<keyword evidence="2" id="KW-1185">Reference proteome</keyword>
<proteinExistence type="predicted"/>